<name>A0A8H4RRK7_9HELO</name>
<evidence type="ECO:0000313" key="2">
    <source>
        <dbReference type="EMBL" id="KAF4634772.1"/>
    </source>
</evidence>
<evidence type="ECO:0000256" key="1">
    <source>
        <dbReference type="SAM" id="SignalP"/>
    </source>
</evidence>
<dbReference type="EMBL" id="JAAMPI010000160">
    <property type="protein sequence ID" value="KAF4634772.1"/>
    <property type="molecule type" value="Genomic_DNA"/>
</dbReference>
<sequence>MKFATILLPLTVILSTSSALVARDPYTYYWTVSNYSEGCSPAGCAYTLTLATTNVPENEPHNTTICHGDDVNGVFKPCDDPSFSTYEIPGFENSTLIVQHVFYVGDARYTYTGNHTITYPGGDGVPDATQFIVPETTATAVA</sequence>
<comment type="caution">
    <text evidence="2">The sequence shown here is derived from an EMBL/GenBank/DDBJ whole genome shotgun (WGS) entry which is preliminary data.</text>
</comment>
<reference evidence="2 3" key="1">
    <citation type="submission" date="2020-03" db="EMBL/GenBank/DDBJ databases">
        <title>Draft Genome Sequence of Cudoniella acicularis.</title>
        <authorList>
            <person name="Buettner E."/>
            <person name="Kellner H."/>
        </authorList>
    </citation>
    <scope>NUCLEOTIDE SEQUENCE [LARGE SCALE GENOMIC DNA]</scope>
    <source>
        <strain evidence="2 3">DSM 108380</strain>
    </source>
</reference>
<organism evidence="2 3">
    <name type="scientific">Cudoniella acicularis</name>
    <dbReference type="NCBI Taxonomy" id="354080"/>
    <lineage>
        <taxon>Eukaryota</taxon>
        <taxon>Fungi</taxon>
        <taxon>Dikarya</taxon>
        <taxon>Ascomycota</taxon>
        <taxon>Pezizomycotina</taxon>
        <taxon>Leotiomycetes</taxon>
        <taxon>Helotiales</taxon>
        <taxon>Tricladiaceae</taxon>
        <taxon>Cudoniella</taxon>
    </lineage>
</organism>
<keyword evidence="1" id="KW-0732">Signal</keyword>
<evidence type="ECO:0000313" key="3">
    <source>
        <dbReference type="Proteomes" id="UP000566819"/>
    </source>
</evidence>
<dbReference type="Proteomes" id="UP000566819">
    <property type="component" value="Unassembled WGS sequence"/>
</dbReference>
<dbReference type="OrthoDB" id="3490397at2759"/>
<gene>
    <name evidence="2" type="ORF">G7Y89_g3333</name>
</gene>
<proteinExistence type="predicted"/>
<keyword evidence="3" id="KW-1185">Reference proteome</keyword>
<protein>
    <submittedName>
        <fullName evidence="2">Uncharacterized protein</fullName>
    </submittedName>
</protein>
<feature type="chain" id="PRO_5034500594" evidence="1">
    <location>
        <begin position="23"/>
        <end position="142"/>
    </location>
</feature>
<dbReference type="AlphaFoldDB" id="A0A8H4RRK7"/>
<accession>A0A8H4RRK7</accession>
<feature type="signal peptide" evidence="1">
    <location>
        <begin position="1"/>
        <end position="22"/>
    </location>
</feature>